<evidence type="ECO:0000256" key="8">
    <source>
        <dbReference type="PIRNR" id="PIRNR037778"/>
    </source>
</evidence>
<evidence type="ECO:0000256" key="5">
    <source>
        <dbReference type="ARBA" id="ARBA00022692"/>
    </source>
</evidence>
<dbReference type="PANTHER" id="PTHR38438">
    <property type="entry name" value="RIBOFLAVIN TRANSPORTER RIBU"/>
    <property type="match status" value="1"/>
</dbReference>
<keyword evidence="3 8" id="KW-0813">Transport</keyword>
<dbReference type="PANTHER" id="PTHR38438:SF1">
    <property type="entry name" value="RIBOFLAVIN TRANSPORTER RIBU"/>
    <property type="match status" value="1"/>
</dbReference>
<evidence type="ECO:0000313" key="10">
    <source>
        <dbReference type="EMBL" id="MBM7701686.1"/>
    </source>
</evidence>
<feature type="transmembrane region" description="Helical" evidence="9">
    <location>
        <begin position="44"/>
        <end position="64"/>
    </location>
</feature>
<evidence type="ECO:0000313" key="11">
    <source>
        <dbReference type="Proteomes" id="UP000809829"/>
    </source>
</evidence>
<keyword evidence="11" id="KW-1185">Reference proteome</keyword>
<evidence type="ECO:0000256" key="1">
    <source>
        <dbReference type="ARBA" id="ARBA00004651"/>
    </source>
</evidence>
<feature type="transmembrane region" description="Helical" evidence="9">
    <location>
        <begin position="154"/>
        <end position="178"/>
    </location>
</feature>
<sequence length="191" mass="21103">MEQRKKTQKLVTLGMLSSISYVLMMFNFPLPGIPPFLKIDFSELPALIAAIIYGPIAGIIVEGIKNLLHYMIQGSMTGVPVGQVANFVAGLLFILPVSYMFRKYRDTKGVTIGLIVGTMAMAILMSVLNYYVLLPAYTIFLQAPALSSDEARQLIITGILPFNFIKGIVTGAIFVFLFTKMRTWIVKQATV</sequence>
<proteinExistence type="inferred from homology"/>
<evidence type="ECO:0000256" key="2">
    <source>
        <dbReference type="ARBA" id="ARBA00005540"/>
    </source>
</evidence>
<reference evidence="10 11" key="1">
    <citation type="submission" date="2021-01" db="EMBL/GenBank/DDBJ databases">
        <title>Genomic Encyclopedia of Type Strains, Phase IV (KMG-IV): sequencing the most valuable type-strain genomes for metagenomic binning, comparative biology and taxonomic classification.</title>
        <authorList>
            <person name="Goeker M."/>
        </authorList>
    </citation>
    <scope>NUCLEOTIDE SEQUENCE [LARGE SCALE GENOMIC DNA]</scope>
    <source>
        <strain evidence="10 11">DSM 104297</strain>
    </source>
</reference>
<feature type="transmembrane region" description="Helical" evidence="9">
    <location>
        <begin position="84"/>
        <end position="101"/>
    </location>
</feature>
<name>A0ABS2QSD8_9BACI</name>
<gene>
    <name evidence="10" type="ORF">JOC83_000512</name>
</gene>
<organism evidence="10 11">
    <name type="scientific">Priestia iocasae</name>
    <dbReference type="NCBI Taxonomy" id="2291674"/>
    <lineage>
        <taxon>Bacteria</taxon>
        <taxon>Bacillati</taxon>
        <taxon>Bacillota</taxon>
        <taxon>Bacilli</taxon>
        <taxon>Bacillales</taxon>
        <taxon>Bacillaceae</taxon>
        <taxon>Priestia</taxon>
    </lineage>
</organism>
<feature type="transmembrane region" description="Helical" evidence="9">
    <location>
        <begin position="113"/>
        <end position="134"/>
    </location>
</feature>
<evidence type="ECO:0000256" key="4">
    <source>
        <dbReference type="ARBA" id="ARBA00022475"/>
    </source>
</evidence>
<dbReference type="Pfam" id="PF12822">
    <property type="entry name" value="ECF_trnsprt"/>
    <property type="match status" value="1"/>
</dbReference>
<keyword evidence="7 8" id="KW-0472">Membrane</keyword>
<comment type="similarity">
    <text evidence="2 8">Belongs to the prokaryotic riboflavin transporter (P-RFT) (TC 2.A.87) family.</text>
</comment>
<dbReference type="PIRSF" id="PIRSF037778">
    <property type="entry name" value="UCP037778_transp_RibU"/>
    <property type="match status" value="1"/>
</dbReference>
<keyword evidence="4 8" id="KW-1003">Cell membrane</keyword>
<dbReference type="InterPro" id="IPR024529">
    <property type="entry name" value="ECF_trnsprt_substrate-spec"/>
</dbReference>
<keyword evidence="6 9" id="KW-1133">Transmembrane helix</keyword>
<dbReference type="Proteomes" id="UP000809829">
    <property type="component" value="Unassembled WGS sequence"/>
</dbReference>
<evidence type="ECO:0000256" key="7">
    <source>
        <dbReference type="ARBA" id="ARBA00023136"/>
    </source>
</evidence>
<comment type="caution">
    <text evidence="10">The sequence shown here is derived from an EMBL/GenBank/DDBJ whole genome shotgun (WGS) entry which is preliminary data.</text>
</comment>
<dbReference type="InterPro" id="IPR025720">
    <property type="entry name" value="RibU"/>
</dbReference>
<keyword evidence="5 9" id="KW-0812">Transmembrane</keyword>
<protein>
    <recommendedName>
        <fullName evidence="8">Riboflavin transporter</fullName>
    </recommendedName>
</protein>
<dbReference type="RefSeq" id="WP_205183327.1">
    <property type="nucleotide sequence ID" value="NZ_JAFBFC010000001.1"/>
</dbReference>
<accession>A0ABS2QSD8</accession>
<dbReference type="EMBL" id="JAFBFC010000001">
    <property type="protein sequence ID" value="MBM7701686.1"/>
    <property type="molecule type" value="Genomic_DNA"/>
</dbReference>
<evidence type="ECO:0000256" key="6">
    <source>
        <dbReference type="ARBA" id="ARBA00022989"/>
    </source>
</evidence>
<evidence type="ECO:0000256" key="9">
    <source>
        <dbReference type="SAM" id="Phobius"/>
    </source>
</evidence>
<evidence type="ECO:0000256" key="3">
    <source>
        <dbReference type="ARBA" id="ARBA00022448"/>
    </source>
</evidence>
<comment type="subcellular location">
    <subcellularLocation>
        <location evidence="1">Cell membrane</location>
        <topology evidence="1">Multi-pass membrane protein</topology>
    </subcellularLocation>
</comment>
<comment type="function">
    <text evidence="8">Probably a riboflavin-binding protein that interacts with the energy-coupling factor (ECF) ABC-transporter complex.</text>
</comment>
<feature type="transmembrane region" description="Helical" evidence="9">
    <location>
        <begin position="12"/>
        <end position="32"/>
    </location>
</feature>
<dbReference type="Gene3D" id="1.10.1760.20">
    <property type="match status" value="1"/>
</dbReference>